<dbReference type="Pfam" id="PF06271">
    <property type="entry name" value="RDD"/>
    <property type="match status" value="1"/>
</dbReference>
<dbReference type="InterPro" id="IPR010432">
    <property type="entry name" value="RDD"/>
</dbReference>
<dbReference type="PANTHER" id="PTHR36115">
    <property type="entry name" value="PROLINE-RICH ANTIGEN HOMOLOG-RELATED"/>
    <property type="match status" value="1"/>
</dbReference>
<keyword evidence="3 6" id="KW-0812">Transmembrane</keyword>
<gene>
    <name evidence="8" type="ORF">E1H14_07875</name>
</gene>
<evidence type="ECO:0000256" key="6">
    <source>
        <dbReference type="SAM" id="Phobius"/>
    </source>
</evidence>
<evidence type="ECO:0000313" key="8">
    <source>
        <dbReference type="EMBL" id="KAA0874725.1"/>
    </source>
</evidence>
<reference evidence="8 9" key="1">
    <citation type="submission" date="2019-03" db="EMBL/GenBank/DDBJ databases">
        <title>Nitrincola sp. nov. isolated from an Indian soda lake.</title>
        <authorList>
            <person name="Joshi A."/>
            <person name="Thite S.V."/>
            <person name="Joseph N."/>
            <person name="Dhotre D."/>
            <person name="Moorthy M."/>
            <person name="Shouche Y.S."/>
        </authorList>
    </citation>
    <scope>NUCLEOTIDE SEQUENCE [LARGE SCALE GENOMIC DNA]</scope>
    <source>
        <strain evidence="8 9">MEB193</strain>
    </source>
</reference>
<feature type="transmembrane region" description="Helical" evidence="6">
    <location>
        <begin position="109"/>
        <end position="128"/>
    </location>
</feature>
<feature type="transmembrane region" description="Helical" evidence="6">
    <location>
        <begin position="28"/>
        <end position="47"/>
    </location>
</feature>
<evidence type="ECO:0000256" key="3">
    <source>
        <dbReference type="ARBA" id="ARBA00022692"/>
    </source>
</evidence>
<keyword evidence="4 6" id="KW-1133">Transmembrane helix</keyword>
<dbReference type="EMBL" id="SMRS01000005">
    <property type="protein sequence ID" value="KAA0874725.1"/>
    <property type="molecule type" value="Genomic_DNA"/>
</dbReference>
<evidence type="ECO:0000259" key="7">
    <source>
        <dbReference type="Pfam" id="PF06271"/>
    </source>
</evidence>
<comment type="subcellular location">
    <subcellularLocation>
        <location evidence="1">Cell membrane</location>
        <topology evidence="1">Multi-pass membrane protein</topology>
    </subcellularLocation>
</comment>
<proteinExistence type="predicted"/>
<feature type="domain" description="RDD" evidence="7">
    <location>
        <begin position="18"/>
        <end position="140"/>
    </location>
</feature>
<dbReference type="AlphaFoldDB" id="A0A5A9W3M2"/>
<organism evidence="8 9">
    <name type="scientific">Nitrincola tapanii</name>
    <dbReference type="NCBI Taxonomy" id="1708751"/>
    <lineage>
        <taxon>Bacteria</taxon>
        <taxon>Pseudomonadati</taxon>
        <taxon>Pseudomonadota</taxon>
        <taxon>Gammaproteobacteria</taxon>
        <taxon>Oceanospirillales</taxon>
        <taxon>Oceanospirillaceae</taxon>
        <taxon>Nitrincola</taxon>
    </lineage>
</organism>
<dbReference type="GO" id="GO:0005886">
    <property type="term" value="C:plasma membrane"/>
    <property type="evidence" value="ECO:0007669"/>
    <property type="project" value="UniProtKB-SubCell"/>
</dbReference>
<keyword evidence="5 6" id="KW-0472">Membrane</keyword>
<evidence type="ECO:0000256" key="2">
    <source>
        <dbReference type="ARBA" id="ARBA00022475"/>
    </source>
</evidence>
<protein>
    <submittedName>
        <fullName evidence="8">RDD family protein</fullName>
    </submittedName>
</protein>
<feature type="transmembrane region" description="Helical" evidence="6">
    <location>
        <begin position="59"/>
        <end position="76"/>
    </location>
</feature>
<keyword evidence="9" id="KW-1185">Reference proteome</keyword>
<evidence type="ECO:0000256" key="1">
    <source>
        <dbReference type="ARBA" id="ARBA00004651"/>
    </source>
</evidence>
<evidence type="ECO:0000256" key="5">
    <source>
        <dbReference type="ARBA" id="ARBA00023136"/>
    </source>
</evidence>
<dbReference type="Proteomes" id="UP000325302">
    <property type="component" value="Unassembled WGS sequence"/>
</dbReference>
<dbReference type="RefSeq" id="WP_149390905.1">
    <property type="nucleotide sequence ID" value="NZ_SMRS01000005.1"/>
</dbReference>
<keyword evidence="2" id="KW-1003">Cell membrane</keyword>
<sequence>MSAYPRRPFRNNPEILGTAPLFRRLMAMLYDFMILLAIWMILGFVAVGLNSGEAVEGPWFNSLLFCVTFLFFAFFWTRNGQTLGMQAWRIRVQTLDGYRLNWTQSLLRFMLAIPSIALFGLGYLWMFFSDERMTWHDKWSDTCVVLLPPYKK</sequence>
<dbReference type="PANTHER" id="PTHR36115:SF10">
    <property type="entry name" value="RDD DOMAIN-CONTAINING PROTEIN"/>
    <property type="match status" value="1"/>
</dbReference>
<dbReference type="InterPro" id="IPR051791">
    <property type="entry name" value="Pra-immunoreactive"/>
</dbReference>
<dbReference type="OrthoDB" id="9793824at2"/>
<evidence type="ECO:0000256" key="4">
    <source>
        <dbReference type="ARBA" id="ARBA00022989"/>
    </source>
</evidence>
<accession>A0A5A9W3M2</accession>
<evidence type="ECO:0000313" key="9">
    <source>
        <dbReference type="Proteomes" id="UP000325302"/>
    </source>
</evidence>
<comment type="caution">
    <text evidence="8">The sequence shown here is derived from an EMBL/GenBank/DDBJ whole genome shotgun (WGS) entry which is preliminary data.</text>
</comment>
<name>A0A5A9W3M2_9GAMM</name>